<protein>
    <submittedName>
        <fullName evidence="2">Uncharacterized protein</fullName>
    </submittedName>
</protein>
<evidence type="ECO:0000256" key="1">
    <source>
        <dbReference type="SAM" id="Phobius"/>
    </source>
</evidence>
<keyword evidence="1" id="KW-0812">Transmembrane</keyword>
<proteinExistence type="predicted"/>
<sequence length="99" mass="11153">MKDNRQKIAAMVFKDVAMLVVFLAAFLGISGFVFFQVLDIVEDGGVRLLLTAAFALAMVVLSGSIVWVIAYLRRSRDEVYGEDLHYQDLIRQQKEAKRG</sequence>
<gene>
    <name evidence="2" type="ORF">H9714_04770</name>
</gene>
<keyword evidence="1" id="KW-0472">Membrane</keyword>
<organism evidence="2 3">
    <name type="scientific">Candidatus Flavonifractor intestinipullorum</name>
    <dbReference type="NCBI Taxonomy" id="2838587"/>
    <lineage>
        <taxon>Bacteria</taxon>
        <taxon>Bacillati</taxon>
        <taxon>Bacillota</taxon>
        <taxon>Clostridia</taxon>
        <taxon>Eubacteriales</taxon>
        <taxon>Oscillospiraceae</taxon>
        <taxon>Flavonifractor</taxon>
    </lineage>
</organism>
<dbReference type="EMBL" id="DWYC01000049">
    <property type="protein sequence ID" value="HJB56848.1"/>
    <property type="molecule type" value="Genomic_DNA"/>
</dbReference>
<dbReference type="AlphaFoldDB" id="A0A9D2S4P9"/>
<evidence type="ECO:0000313" key="2">
    <source>
        <dbReference type="EMBL" id="HJB56848.1"/>
    </source>
</evidence>
<evidence type="ECO:0000313" key="3">
    <source>
        <dbReference type="Proteomes" id="UP000824208"/>
    </source>
</evidence>
<accession>A0A9D2S4P9</accession>
<dbReference type="Proteomes" id="UP000824208">
    <property type="component" value="Unassembled WGS sequence"/>
</dbReference>
<reference evidence="2" key="2">
    <citation type="submission" date="2021-04" db="EMBL/GenBank/DDBJ databases">
        <authorList>
            <person name="Gilroy R."/>
        </authorList>
    </citation>
    <scope>NUCLEOTIDE SEQUENCE</scope>
    <source>
        <strain evidence="2">CHK189-11263</strain>
    </source>
</reference>
<feature type="transmembrane region" description="Helical" evidence="1">
    <location>
        <begin position="49"/>
        <end position="72"/>
    </location>
</feature>
<feature type="transmembrane region" description="Helical" evidence="1">
    <location>
        <begin position="12"/>
        <end position="37"/>
    </location>
</feature>
<reference evidence="2" key="1">
    <citation type="journal article" date="2021" name="PeerJ">
        <title>Extensive microbial diversity within the chicken gut microbiome revealed by metagenomics and culture.</title>
        <authorList>
            <person name="Gilroy R."/>
            <person name="Ravi A."/>
            <person name="Getino M."/>
            <person name="Pursley I."/>
            <person name="Horton D.L."/>
            <person name="Alikhan N.F."/>
            <person name="Baker D."/>
            <person name="Gharbi K."/>
            <person name="Hall N."/>
            <person name="Watson M."/>
            <person name="Adriaenssens E.M."/>
            <person name="Foster-Nyarko E."/>
            <person name="Jarju S."/>
            <person name="Secka A."/>
            <person name="Antonio M."/>
            <person name="Oren A."/>
            <person name="Chaudhuri R.R."/>
            <person name="La Ragione R."/>
            <person name="Hildebrand F."/>
            <person name="Pallen M.J."/>
        </authorList>
    </citation>
    <scope>NUCLEOTIDE SEQUENCE</scope>
    <source>
        <strain evidence="2">CHK189-11263</strain>
    </source>
</reference>
<comment type="caution">
    <text evidence="2">The sequence shown here is derived from an EMBL/GenBank/DDBJ whole genome shotgun (WGS) entry which is preliminary data.</text>
</comment>
<keyword evidence="1" id="KW-1133">Transmembrane helix</keyword>
<name>A0A9D2S4P9_9FIRM</name>